<feature type="compositionally biased region" description="Basic and acidic residues" evidence="1">
    <location>
        <begin position="134"/>
        <end position="143"/>
    </location>
</feature>
<proteinExistence type="predicted"/>
<reference evidence="3" key="1">
    <citation type="journal article" date="2017" name="Genome Biol.">
        <title>Comparative genomics reveals high biological diversity and specific adaptations in the industrially and medically important fungal genus Aspergillus.</title>
        <authorList>
            <person name="de Vries R.P."/>
            <person name="Riley R."/>
            <person name="Wiebenga A."/>
            <person name="Aguilar-Osorio G."/>
            <person name="Amillis S."/>
            <person name="Uchima C.A."/>
            <person name="Anderluh G."/>
            <person name="Asadollahi M."/>
            <person name="Askin M."/>
            <person name="Barry K."/>
            <person name="Battaglia E."/>
            <person name="Bayram O."/>
            <person name="Benocci T."/>
            <person name="Braus-Stromeyer S.A."/>
            <person name="Caldana C."/>
            <person name="Canovas D."/>
            <person name="Cerqueira G.C."/>
            <person name="Chen F."/>
            <person name="Chen W."/>
            <person name="Choi C."/>
            <person name="Clum A."/>
            <person name="Dos Santos R.A."/>
            <person name="Damasio A.R."/>
            <person name="Diallinas G."/>
            <person name="Emri T."/>
            <person name="Fekete E."/>
            <person name="Flipphi M."/>
            <person name="Freyberg S."/>
            <person name="Gallo A."/>
            <person name="Gournas C."/>
            <person name="Habgood R."/>
            <person name="Hainaut M."/>
            <person name="Harispe M.L."/>
            <person name="Henrissat B."/>
            <person name="Hilden K.S."/>
            <person name="Hope R."/>
            <person name="Hossain A."/>
            <person name="Karabika E."/>
            <person name="Karaffa L."/>
            <person name="Karanyi Z."/>
            <person name="Krasevec N."/>
            <person name="Kuo A."/>
            <person name="Kusch H."/>
            <person name="LaButti K."/>
            <person name="Lagendijk E.L."/>
            <person name="Lapidus A."/>
            <person name="Levasseur A."/>
            <person name="Lindquist E."/>
            <person name="Lipzen A."/>
            <person name="Logrieco A.F."/>
            <person name="MacCabe A."/>
            <person name="Maekelae M.R."/>
            <person name="Malavazi I."/>
            <person name="Melin P."/>
            <person name="Meyer V."/>
            <person name="Mielnichuk N."/>
            <person name="Miskei M."/>
            <person name="Molnar A.P."/>
            <person name="Mule G."/>
            <person name="Ngan C.Y."/>
            <person name="Orejas M."/>
            <person name="Orosz E."/>
            <person name="Ouedraogo J.P."/>
            <person name="Overkamp K.M."/>
            <person name="Park H.-S."/>
            <person name="Perrone G."/>
            <person name="Piumi F."/>
            <person name="Punt P.J."/>
            <person name="Ram A.F."/>
            <person name="Ramon A."/>
            <person name="Rauscher S."/>
            <person name="Record E."/>
            <person name="Riano-Pachon D.M."/>
            <person name="Robert V."/>
            <person name="Roehrig J."/>
            <person name="Ruller R."/>
            <person name="Salamov A."/>
            <person name="Salih N.S."/>
            <person name="Samson R.A."/>
            <person name="Sandor E."/>
            <person name="Sanguinetti M."/>
            <person name="Schuetze T."/>
            <person name="Sepcic K."/>
            <person name="Shelest E."/>
            <person name="Sherlock G."/>
            <person name="Sophianopoulou V."/>
            <person name="Squina F.M."/>
            <person name="Sun H."/>
            <person name="Susca A."/>
            <person name="Todd R.B."/>
            <person name="Tsang A."/>
            <person name="Unkles S.E."/>
            <person name="van de Wiele N."/>
            <person name="van Rossen-Uffink D."/>
            <person name="Oliveira J.V."/>
            <person name="Vesth T.C."/>
            <person name="Visser J."/>
            <person name="Yu J.-H."/>
            <person name="Zhou M."/>
            <person name="Andersen M.R."/>
            <person name="Archer D.B."/>
            <person name="Baker S.E."/>
            <person name="Benoit I."/>
            <person name="Brakhage A.A."/>
            <person name="Braus G.H."/>
            <person name="Fischer R."/>
            <person name="Frisvad J.C."/>
            <person name="Goldman G.H."/>
            <person name="Houbraken J."/>
            <person name="Oakley B."/>
            <person name="Pocsi I."/>
            <person name="Scazzocchio C."/>
            <person name="Seiboth B."/>
            <person name="vanKuyk P.A."/>
            <person name="Wortman J."/>
            <person name="Dyer P.S."/>
            <person name="Grigoriev I.V."/>
        </authorList>
    </citation>
    <scope>NUCLEOTIDE SEQUENCE [LARGE SCALE GENOMIC DNA]</scope>
    <source>
        <strain evidence="3">CBS 134.48</strain>
    </source>
</reference>
<organism evidence="2 3">
    <name type="scientific">Aspergillus tubingensis (strain CBS 134.48)</name>
    <dbReference type="NCBI Taxonomy" id="767770"/>
    <lineage>
        <taxon>Eukaryota</taxon>
        <taxon>Fungi</taxon>
        <taxon>Dikarya</taxon>
        <taxon>Ascomycota</taxon>
        <taxon>Pezizomycotina</taxon>
        <taxon>Eurotiomycetes</taxon>
        <taxon>Eurotiomycetidae</taxon>
        <taxon>Eurotiales</taxon>
        <taxon>Aspergillaceae</taxon>
        <taxon>Aspergillus</taxon>
        <taxon>Aspergillus subgen. Circumdati</taxon>
    </lineage>
</organism>
<sequence>MTEGSGASGVNIMPVMPRSEPLSLGSWLRWELLLRPGVDLSSNRSDISRLWKPARSRGDNPAYRRYWSLCLVSIPEKTLVYSFCRHGLSINAIDSGVPTLLDEDDLYTTHERKNNRTPKAHLQRPVSTKQRRGRNNDRQMREETIENLVGAKI</sequence>
<dbReference type="EMBL" id="KV878176">
    <property type="protein sequence ID" value="OJI90726.1"/>
    <property type="molecule type" value="Genomic_DNA"/>
</dbReference>
<feature type="region of interest" description="Disordered" evidence="1">
    <location>
        <begin position="109"/>
        <end position="143"/>
    </location>
</feature>
<gene>
    <name evidence="2" type="ORF">ASPTUDRAFT_263355</name>
</gene>
<dbReference type="AlphaFoldDB" id="A0A1L9NN43"/>
<name>A0A1L9NN43_ASPTC</name>
<dbReference type="Proteomes" id="UP000184304">
    <property type="component" value="Unassembled WGS sequence"/>
</dbReference>
<protein>
    <submittedName>
        <fullName evidence="2">Uncharacterized protein</fullName>
    </submittedName>
</protein>
<dbReference type="VEuPathDB" id="FungiDB:ASPTUDRAFT_263355"/>
<evidence type="ECO:0000256" key="1">
    <source>
        <dbReference type="SAM" id="MobiDB-lite"/>
    </source>
</evidence>
<evidence type="ECO:0000313" key="2">
    <source>
        <dbReference type="EMBL" id="OJI90726.1"/>
    </source>
</evidence>
<keyword evidence="3" id="KW-1185">Reference proteome</keyword>
<accession>A0A1L9NN43</accession>
<evidence type="ECO:0000313" key="3">
    <source>
        <dbReference type="Proteomes" id="UP000184304"/>
    </source>
</evidence>